<comment type="caution">
    <text evidence="1">The sequence shown here is derived from an EMBL/GenBank/DDBJ whole genome shotgun (WGS) entry which is preliminary data.</text>
</comment>
<protein>
    <submittedName>
        <fullName evidence="1">Uncharacterized protein</fullName>
    </submittedName>
</protein>
<accession>A0AAE3H268</accession>
<dbReference type="EMBL" id="RJUF01000031">
    <property type="protein sequence ID" value="MCP9763558.1"/>
    <property type="molecule type" value="Genomic_DNA"/>
</dbReference>
<evidence type="ECO:0000313" key="2">
    <source>
        <dbReference type="Proteomes" id="UP001204144"/>
    </source>
</evidence>
<gene>
    <name evidence="1" type="ORF">EGI31_11380</name>
</gene>
<organism evidence="1 2">
    <name type="scientific">Lacihabitans soyangensis</name>
    <dbReference type="NCBI Taxonomy" id="869394"/>
    <lineage>
        <taxon>Bacteria</taxon>
        <taxon>Pseudomonadati</taxon>
        <taxon>Bacteroidota</taxon>
        <taxon>Cytophagia</taxon>
        <taxon>Cytophagales</taxon>
        <taxon>Leadbetterellaceae</taxon>
        <taxon>Lacihabitans</taxon>
    </lineage>
</organism>
<keyword evidence="2" id="KW-1185">Reference proteome</keyword>
<sequence length="213" mass="21726">MSLSNNEGVIIKKQIQFIMKKSFSILITSLLLIFTTNTFAQSSLEGILDKVVSLSGNSGNGSQVADLLGKGVSMLEQEANTGGAEMKSKLLGQVGGLKNLIPLATSGKLNAGSLGKIVNTIKMLVAANRLKNMLGGGKSSLLGKGSAITSNLNLLQSASSVLGSGVSGQFSKLLSSTTKSVGKLDKSGLFGKLAAGATEKKLGKLVNLVSGAL</sequence>
<dbReference type="Proteomes" id="UP001204144">
    <property type="component" value="Unassembled WGS sequence"/>
</dbReference>
<name>A0AAE3H268_9BACT</name>
<dbReference type="AlphaFoldDB" id="A0AAE3H268"/>
<evidence type="ECO:0000313" key="1">
    <source>
        <dbReference type="EMBL" id="MCP9763558.1"/>
    </source>
</evidence>
<proteinExistence type="predicted"/>
<reference evidence="1 2" key="1">
    <citation type="submission" date="2018-11" db="EMBL/GenBank/DDBJ databases">
        <title>Novel bacteria species description.</title>
        <authorList>
            <person name="Han J.-H."/>
        </authorList>
    </citation>
    <scope>NUCLEOTIDE SEQUENCE [LARGE SCALE GENOMIC DNA]</scope>
    <source>
        <strain evidence="1 2">KCTC23259</strain>
    </source>
</reference>